<evidence type="ECO:0000313" key="3">
    <source>
        <dbReference type="Proteomes" id="UP000299102"/>
    </source>
</evidence>
<name>A0A4C1T3J7_EUMVA</name>
<evidence type="ECO:0000313" key="2">
    <source>
        <dbReference type="EMBL" id="GBP08704.1"/>
    </source>
</evidence>
<evidence type="ECO:0008006" key="4">
    <source>
        <dbReference type="Google" id="ProtNLM"/>
    </source>
</evidence>
<reference evidence="2 3" key="1">
    <citation type="journal article" date="2019" name="Commun. Biol.">
        <title>The bagworm genome reveals a unique fibroin gene that provides high tensile strength.</title>
        <authorList>
            <person name="Kono N."/>
            <person name="Nakamura H."/>
            <person name="Ohtoshi R."/>
            <person name="Tomita M."/>
            <person name="Numata K."/>
            <person name="Arakawa K."/>
        </authorList>
    </citation>
    <scope>NUCLEOTIDE SEQUENCE [LARGE SCALE GENOMIC DNA]</scope>
</reference>
<protein>
    <recommendedName>
        <fullName evidence="4">RNA-directed DNA polymerase from transposon BS</fullName>
    </recommendedName>
</protein>
<keyword evidence="3" id="KW-1185">Reference proteome</keyword>
<proteinExistence type="predicted"/>
<dbReference type="EMBL" id="BGZK01000032">
    <property type="protein sequence ID" value="GBP08704.1"/>
    <property type="molecule type" value="Genomic_DNA"/>
</dbReference>
<gene>
    <name evidence="2" type="ORF">EVAR_7294_1</name>
</gene>
<evidence type="ECO:0000256" key="1">
    <source>
        <dbReference type="SAM" id="Coils"/>
    </source>
</evidence>
<accession>A0A4C1T3J7</accession>
<feature type="coiled-coil region" evidence="1">
    <location>
        <begin position="41"/>
        <end position="68"/>
    </location>
</feature>
<dbReference type="Proteomes" id="UP000299102">
    <property type="component" value="Unassembled WGS sequence"/>
</dbReference>
<keyword evidence="1" id="KW-0175">Coiled coil</keyword>
<comment type="caution">
    <text evidence="2">The sequence shown here is derived from an EMBL/GenBank/DDBJ whole genome shotgun (WGS) entry which is preliminary data.</text>
</comment>
<dbReference type="AlphaFoldDB" id="A0A4C1T3J7"/>
<sequence>MDIRHSAMGTASHSNIEILERFQSKTMRAMFNIPPHISNKYINLDLNLRTVKEEIENYSKNYQTSLDQHINQLVTELQGEGSLRYSRLKRDSIPDLAIRFAEK</sequence>
<organism evidence="2 3">
    <name type="scientific">Eumeta variegata</name>
    <name type="common">Bagworm moth</name>
    <name type="synonym">Eumeta japonica</name>
    <dbReference type="NCBI Taxonomy" id="151549"/>
    <lineage>
        <taxon>Eukaryota</taxon>
        <taxon>Metazoa</taxon>
        <taxon>Ecdysozoa</taxon>
        <taxon>Arthropoda</taxon>
        <taxon>Hexapoda</taxon>
        <taxon>Insecta</taxon>
        <taxon>Pterygota</taxon>
        <taxon>Neoptera</taxon>
        <taxon>Endopterygota</taxon>
        <taxon>Lepidoptera</taxon>
        <taxon>Glossata</taxon>
        <taxon>Ditrysia</taxon>
        <taxon>Tineoidea</taxon>
        <taxon>Psychidae</taxon>
        <taxon>Oiketicinae</taxon>
        <taxon>Eumeta</taxon>
    </lineage>
</organism>
<dbReference type="OrthoDB" id="415068at2759"/>